<sequence length="109" mass="11413">MRFSIAFVVLSGLASMAVASALPGPDNAGTLDNCGYPNGNCYENDCHGEEDTLDALADTTAAEKLEDAMRTVATEEMDDAPTTISAALAPRRILRPVDGEVPGAGIKLW</sequence>
<name>A0ACB8UZQ4_9EURO</name>
<evidence type="ECO:0000313" key="1">
    <source>
        <dbReference type="EMBL" id="KAI2389250.1"/>
    </source>
</evidence>
<proteinExistence type="predicted"/>
<protein>
    <submittedName>
        <fullName evidence="1">Uncharacterized protein</fullName>
    </submittedName>
</protein>
<accession>A0ACB8UZQ4</accession>
<organism evidence="1">
    <name type="scientific">Ophidiomyces ophidiicola</name>
    <dbReference type="NCBI Taxonomy" id="1387563"/>
    <lineage>
        <taxon>Eukaryota</taxon>
        <taxon>Fungi</taxon>
        <taxon>Dikarya</taxon>
        <taxon>Ascomycota</taxon>
        <taxon>Pezizomycotina</taxon>
        <taxon>Eurotiomycetes</taxon>
        <taxon>Eurotiomycetidae</taxon>
        <taxon>Onygenales</taxon>
        <taxon>Onygenaceae</taxon>
        <taxon>Ophidiomyces</taxon>
    </lineage>
</organism>
<gene>
    <name evidence="1" type="ORF">LOY88_002216</name>
</gene>
<reference evidence="1" key="1">
    <citation type="journal article" date="2022" name="bioRxiv">
        <title>Population genetic analysis of Ophidiomyces ophidiicola, the causative agent of snake fungal disease, indicates recent introductions to the USA.</title>
        <authorList>
            <person name="Ladner J.T."/>
            <person name="Palmer J.M."/>
            <person name="Ettinger C.L."/>
            <person name="Stajich J.E."/>
            <person name="Farrell T.M."/>
            <person name="Glorioso B.M."/>
            <person name="Lawson B."/>
            <person name="Price S.J."/>
            <person name="Stengle A.G."/>
            <person name="Grear D.A."/>
            <person name="Lorch J.M."/>
        </authorList>
    </citation>
    <scope>NUCLEOTIDE SEQUENCE</scope>
    <source>
        <strain evidence="1">NWHC 24266-5</strain>
    </source>
</reference>
<dbReference type="EMBL" id="JALBCA010000025">
    <property type="protein sequence ID" value="KAI2389250.1"/>
    <property type="molecule type" value="Genomic_DNA"/>
</dbReference>
<comment type="caution">
    <text evidence="1">The sequence shown here is derived from an EMBL/GenBank/DDBJ whole genome shotgun (WGS) entry which is preliminary data.</text>
</comment>